<dbReference type="SUPFAM" id="SSF56219">
    <property type="entry name" value="DNase I-like"/>
    <property type="match status" value="1"/>
</dbReference>
<gene>
    <name evidence="1" type="ORF">PLOB_00016132</name>
</gene>
<evidence type="ECO:0000313" key="1">
    <source>
        <dbReference type="EMBL" id="CAH3033872.1"/>
    </source>
</evidence>
<accession>A0ABN8MVJ2</accession>
<dbReference type="EMBL" id="CALNXK010000002">
    <property type="protein sequence ID" value="CAH3033872.1"/>
    <property type="molecule type" value="Genomic_DNA"/>
</dbReference>
<sequence>MEIDLQRDWQGHVSCTHGTNSARGTMKVVLDKLGGDPNSRQAATYFLRTFNERYDLCDIWRERHKGERNYTWTGRMTSNHLFIRTRIDFFLTSRALNQFITAVDIKPYAHSDHDCITLSIDFDKIHRGPGYWHFNNDLLTDVVFQTEIERFWTGWQEEFKNFSDPLKWWDKAKQNFKIIAIRQAKIRGKLLRHERFQLENKLVHLQERAKNGTTQDIEQYLLTKEKLKQLDLKDLEATKIRAKAQFMEEGEKSTRYFFSL</sequence>
<keyword evidence="2" id="KW-1185">Reference proteome</keyword>
<reference evidence="1 2" key="1">
    <citation type="submission" date="2022-05" db="EMBL/GenBank/DDBJ databases">
        <authorList>
            <consortium name="Genoscope - CEA"/>
            <person name="William W."/>
        </authorList>
    </citation>
    <scope>NUCLEOTIDE SEQUENCE [LARGE SCALE GENOMIC DNA]</scope>
</reference>
<dbReference type="InterPro" id="IPR036691">
    <property type="entry name" value="Endo/exonu/phosph_ase_sf"/>
</dbReference>
<proteinExistence type="predicted"/>
<dbReference type="Proteomes" id="UP001159405">
    <property type="component" value="Unassembled WGS sequence"/>
</dbReference>
<protein>
    <recommendedName>
        <fullName evidence="3">Endonuclease/exonuclease/phosphatase domain-containing protein</fullName>
    </recommendedName>
</protein>
<evidence type="ECO:0008006" key="3">
    <source>
        <dbReference type="Google" id="ProtNLM"/>
    </source>
</evidence>
<organism evidence="1 2">
    <name type="scientific">Porites lobata</name>
    <dbReference type="NCBI Taxonomy" id="104759"/>
    <lineage>
        <taxon>Eukaryota</taxon>
        <taxon>Metazoa</taxon>
        <taxon>Cnidaria</taxon>
        <taxon>Anthozoa</taxon>
        <taxon>Hexacorallia</taxon>
        <taxon>Scleractinia</taxon>
        <taxon>Fungiina</taxon>
        <taxon>Poritidae</taxon>
        <taxon>Porites</taxon>
    </lineage>
</organism>
<comment type="caution">
    <text evidence="1">The sequence shown here is derived from an EMBL/GenBank/DDBJ whole genome shotgun (WGS) entry which is preliminary data.</text>
</comment>
<evidence type="ECO:0000313" key="2">
    <source>
        <dbReference type="Proteomes" id="UP001159405"/>
    </source>
</evidence>
<dbReference type="Gene3D" id="3.60.10.10">
    <property type="entry name" value="Endonuclease/exonuclease/phosphatase"/>
    <property type="match status" value="1"/>
</dbReference>
<name>A0ABN8MVJ2_9CNID</name>
<feature type="non-terminal residue" evidence="1">
    <location>
        <position position="260"/>
    </location>
</feature>